<evidence type="ECO:0008006" key="4">
    <source>
        <dbReference type="Google" id="ProtNLM"/>
    </source>
</evidence>
<comment type="caution">
    <text evidence="2">The sequence shown here is derived from an EMBL/GenBank/DDBJ whole genome shotgun (WGS) entry which is preliminary data.</text>
</comment>
<keyword evidence="3" id="KW-1185">Reference proteome</keyword>
<reference evidence="2 3" key="1">
    <citation type="submission" date="2019-09" db="EMBL/GenBank/DDBJ databases">
        <title>Genome sequence of Rhodovastum atsumiense, a diverse member of the Acetobacteraceae family of non-sulfur purple photosynthetic bacteria.</title>
        <authorList>
            <person name="Meyer T."/>
            <person name="Kyndt J."/>
        </authorList>
    </citation>
    <scope>NUCLEOTIDE SEQUENCE [LARGE SCALE GENOMIC DNA]</scope>
    <source>
        <strain evidence="2 3">DSM 21279</strain>
    </source>
</reference>
<proteinExistence type="predicted"/>
<protein>
    <recommendedName>
        <fullName evidence="4">Lipoprotein</fullName>
    </recommendedName>
</protein>
<dbReference type="Proteomes" id="UP000325255">
    <property type="component" value="Unassembled WGS sequence"/>
</dbReference>
<keyword evidence="1" id="KW-0732">Signal</keyword>
<dbReference type="EMBL" id="VWPK01000002">
    <property type="protein sequence ID" value="KAA5614270.1"/>
    <property type="molecule type" value="Genomic_DNA"/>
</dbReference>
<dbReference type="RefSeq" id="WP_150038713.1">
    <property type="nucleotide sequence ID" value="NZ_OW485601.1"/>
</dbReference>
<feature type="signal peptide" evidence="1">
    <location>
        <begin position="1"/>
        <end position="21"/>
    </location>
</feature>
<gene>
    <name evidence="2" type="ORF">F1189_01345</name>
</gene>
<sequence length="65" mass="6826">MPIAILRAVLLMMALGLVACTADDVLARGQDVFSGPKNGCGNNNRPPFCNGALFPRDPSTQIKAP</sequence>
<evidence type="ECO:0000313" key="3">
    <source>
        <dbReference type="Proteomes" id="UP000325255"/>
    </source>
</evidence>
<dbReference type="PROSITE" id="PS51257">
    <property type="entry name" value="PROKAR_LIPOPROTEIN"/>
    <property type="match status" value="1"/>
</dbReference>
<name>A0A5M6J116_9PROT</name>
<accession>A0A5M6J116</accession>
<feature type="chain" id="PRO_5024395950" description="Lipoprotein" evidence="1">
    <location>
        <begin position="22"/>
        <end position="65"/>
    </location>
</feature>
<evidence type="ECO:0000313" key="2">
    <source>
        <dbReference type="EMBL" id="KAA5614270.1"/>
    </source>
</evidence>
<dbReference type="AlphaFoldDB" id="A0A5M6J116"/>
<evidence type="ECO:0000256" key="1">
    <source>
        <dbReference type="SAM" id="SignalP"/>
    </source>
</evidence>
<organism evidence="2 3">
    <name type="scientific">Rhodovastum atsumiense</name>
    <dbReference type="NCBI Taxonomy" id="504468"/>
    <lineage>
        <taxon>Bacteria</taxon>
        <taxon>Pseudomonadati</taxon>
        <taxon>Pseudomonadota</taxon>
        <taxon>Alphaproteobacteria</taxon>
        <taxon>Acetobacterales</taxon>
        <taxon>Acetobacteraceae</taxon>
        <taxon>Rhodovastum</taxon>
    </lineage>
</organism>